<feature type="region of interest" description="Disordered" evidence="1">
    <location>
        <begin position="1"/>
        <end position="46"/>
    </location>
</feature>
<evidence type="ECO:0000313" key="3">
    <source>
        <dbReference type="Proteomes" id="UP000187203"/>
    </source>
</evidence>
<reference evidence="3" key="1">
    <citation type="submission" date="2013-09" db="EMBL/GenBank/DDBJ databases">
        <title>Corchorus olitorius genome sequencing.</title>
        <authorList>
            <person name="Alam M."/>
            <person name="Haque M.S."/>
            <person name="Islam M.S."/>
            <person name="Emdad E.M."/>
            <person name="Islam M.M."/>
            <person name="Ahmed B."/>
            <person name="Halim A."/>
            <person name="Hossen Q.M.M."/>
            <person name="Hossain M.Z."/>
            <person name="Ahmed R."/>
            <person name="Khan M.M."/>
            <person name="Islam R."/>
            <person name="Rashid M.M."/>
            <person name="Khan S.A."/>
            <person name="Rahman M.S."/>
            <person name="Alam M."/>
            <person name="Yahiya A.S."/>
            <person name="Khan M.S."/>
            <person name="Azam M.S."/>
            <person name="Haque T."/>
            <person name="Lashkar M.Z.H."/>
            <person name="Akhand A.I."/>
            <person name="Morshed G."/>
            <person name="Roy S."/>
            <person name="Uddin K.S."/>
            <person name="Rabeya T."/>
            <person name="Hossain A.S."/>
            <person name="Chowdhury A."/>
            <person name="Snigdha A.R."/>
            <person name="Mortoza M.S."/>
            <person name="Matin S.A."/>
            <person name="Hoque S.M.E."/>
            <person name="Islam M.K."/>
            <person name="Roy D.K."/>
            <person name="Haider R."/>
            <person name="Moosa M.M."/>
            <person name="Elias S.M."/>
            <person name="Hasan A.M."/>
            <person name="Jahan S."/>
            <person name="Shafiuddin M."/>
            <person name="Mahmood N."/>
            <person name="Shommy N.S."/>
        </authorList>
    </citation>
    <scope>NUCLEOTIDE SEQUENCE [LARGE SCALE GENOMIC DNA]</scope>
    <source>
        <strain evidence="3">cv. O-4</strain>
    </source>
</reference>
<sequence length="137" mass="15397">MAPIPPANDRWVSLGEAANQLTGPTSTRSWLRRRSREGNDGKSDPMLDAVKEFETHVDFAHRQAQLLKALDQATQVAKQFQPPIHTMAEWCVTNPSQAKEELQRQLTAVGIQEELADYAFIQCVSLQQADLARQQVE</sequence>
<dbReference type="EMBL" id="AWUE01004658">
    <property type="protein sequence ID" value="OMP13286.1"/>
    <property type="molecule type" value="Genomic_DNA"/>
</dbReference>
<name>A0A1R3L1R1_9ROSI</name>
<keyword evidence="3" id="KW-1185">Reference proteome</keyword>
<evidence type="ECO:0000313" key="2">
    <source>
        <dbReference type="EMBL" id="OMP13286.1"/>
    </source>
</evidence>
<dbReference type="Proteomes" id="UP000187203">
    <property type="component" value="Unassembled WGS sequence"/>
</dbReference>
<evidence type="ECO:0000256" key="1">
    <source>
        <dbReference type="SAM" id="MobiDB-lite"/>
    </source>
</evidence>
<comment type="caution">
    <text evidence="2">The sequence shown here is derived from an EMBL/GenBank/DDBJ whole genome shotgun (WGS) entry which is preliminary data.</text>
</comment>
<protein>
    <submittedName>
        <fullName evidence="2">Uncharacterized protein</fullName>
    </submittedName>
</protein>
<dbReference type="AlphaFoldDB" id="A0A1R3L1R1"/>
<organism evidence="2 3">
    <name type="scientific">Corchorus olitorius</name>
    <dbReference type="NCBI Taxonomy" id="93759"/>
    <lineage>
        <taxon>Eukaryota</taxon>
        <taxon>Viridiplantae</taxon>
        <taxon>Streptophyta</taxon>
        <taxon>Embryophyta</taxon>
        <taxon>Tracheophyta</taxon>
        <taxon>Spermatophyta</taxon>
        <taxon>Magnoliopsida</taxon>
        <taxon>eudicotyledons</taxon>
        <taxon>Gunneridae</taxon>
        <taxon>Pentapetalae</taxon>
        <taxon>rosids</taxon>
        <taxon>malvids</taxon>
        <taxon>Malvales</taxon>
        <taxon>Malvaceae</taxon>
        <taxon>Grewioideae</taxon>
        <taxon>Apeibeae</taxon>
        <taxon>Corchorus</taxon>
    </lineage>
</organism>
<gene>
    <name evidence="2" type="ORF">COLO4_01943</name>
</gene>
<feature type="compositionally biased region" description="Basic and acidic residues" evidence="1">
    <location>
        <begin position="36"/>
        <end position="46"/>
    </location>
</feature>
<proteinExistence type="predicted"/>
<accession>A0A1R3L1R1</accession>